<dbReference type="HOGENOM" id="CLU_000960_28_3_4"/>
<dbReference type="Proteomes" id="UP000004510">
    <property type="component" value="Unassembled WGS sequence"/>
</dbReference>
<dbReference type="eggNOG" id="COG2814">
    <property type="taxonomic scope" value="Bacteria"/>
</dbReference>
<evidence type="ECO:0000256" key="6">
    <source>
        <dbReference type="SAM" id="Phobius"/>
    </source>
</evidence>
<dbReference type="InterPro" id="IPR011701">
    <property type="entry name" value="MFS"/>
</dbReference>
<feature type="signal peptide" evidence="7">
    <location>
        <begin position="1"/>
        <end position="40"/>
    </location>
</feature>
<evidence type="ECO:0000259" key="8">
    <source>
        <dbReference type="PROSITE" id="PS50850"/>
    </source>
</evidence>
<gene>
    <name evidence="9" type="ORF">HMPREF0004_5685</name>
</gene>
<dbReference type="InterPro" id="IPR020846">
    <property type="entry name" value="MFS_dom"/>
</dbReference>
<keyword evidence="4 6" id="KW-0472">Membrane</keyword>
<dbReference type="PANTHER" id="PTHR42718:SF42">
    <property type="entry name" value="EXPORT PROTEIN"/>
    <property type="match status" value="1"/>
</dbReference>
<keyword evidence="3 6" id="KW-1133">Transmembrane helix</keyword>
<evidence type="ECO:0000256" key="7">
    <source>
        <dbReference type="SAM" id="SignalP"/>
    </source>
</evidence>
<feature type="transmembrane region" description="Helical" evidence="6">
    <location>
        <begin position="280"/>
        <end position="300"/>
    </location>
</feature>
<dbReference type="SUPFAM" id="SSF103473">
    <property type="entry name" value="MFS general substrate transporter"/>
    <property type="match status" value="1"/>
</dbReference>
<feature type="transmembrane region" description="Helical" evidence="6">
    <location>
        <begin position="114"/>
        <end position="135"/>
    </location>
</feature>
<dbReference type="Gene3D" id="1.20.1720.10">
    <property type="entry name" value="Multidrug resistance protein D"/>
    <property type="match status" value="1"/>
</dbReference>
<sequence>MQVTIMSTATSAVPVSARPSPRLLACLSLSMLLPSLGASVANVALPTLAQAFDARFQDVQWVVLAYLLAITTLIVSVGRLGDLLGRRRLMLAGIGLFTVGSLACGAAPGLGGLIAARAVQGLGAAIMMALTLAFASDAVSKEKTGRVMGLLGTMSAVGTALGPTLGGLLIGGWGWPSIFLINLPLGVLAFALAWRYLPRDETRPAQARARFDVRGSALLACAVAAYALAMTAGGGFGQTRAALLAAAVLAGVAFVRGQARSASPLIRLALFRQPALGAGVATNGLVSTVMMTTLVVGPLLPGGRVGTGRRADRARDVLRPRRCGVGGRAGRAGGGPLWRAARHAGRLAGDDAGRGAVALGAGKRRHGGIHRAACHHHQRLCAVSGRQQQRRHGQRAARSARSGVGLAEPVSQPGLHYGASLMGAVFAWATGADDMRMASPAALAAGMRWTYALAVALLLTALAAAARGHQRARVPA</sequence>
<evidence type="ECO:0000256" key="4">
    <source>
        <dbReference type="ARBA" id="ARBA00023136"/>
    </source>
</evidence>
<dbReference type="InterPro" id="IPR036259">
    <property type="entry name" value="MFS_trans_sf"/>
</dbReference>
<organism evidence="9 10">
    <name type="scientific">Achromobacter piechaudii ATCC 43553</name>
    <dbReference type="NCBI Taxonomy" id="742159"/>
    <lineage>
        <taxon>Bacteria</taxon>
        <taxon>Pseudomonadati</taxon>
        <taxon>Pseudomonadota</taxon>
        <taxon>Betaproteobacteria</taxon>
        <taxon>Burkholderiales</taxon>
        <taxon>Alcaligenaceae</taxon>
        <taxon>Achromobacter</taxon>
    </lineage>
</organism>
<feature type="chain" id="PRO_5003067483" evidence="7">
    <location>
        <begin position="41"/>
        <end position="476"/>
    </location>
</feature>
<feature type="transmembrane region" description="Helical" evidence="6">
    <location>
        <begin position="242"/>
        <end position="259"/>
    </location>
</feature>
<comment type="caution">
    <text evidence="9">The sequence shown here is derived from an EMBL/GenBank/DDBJ whole genome shotgun (WGS) entry which is preliminary data.</text>
</comment>
<evidence type="ECO:0000313" key="10">
    <source>
        <dbReference type="Proteomes" id="UP000004510"/>
    </source>
</evidence>
<dbReference type="GO" id="GO:0022857">
    <property type="term" value="F:transmembrane transporter activity"/>
    <property type="evidence" value="ECO:0007669"/>
    <property type="project" value="InterPro"/>
</dbReference>
<reference evidence="10" key="1">
    <citation type="submission" date="2010-03" db="EMBL/GenBank/DDBJ databases">
        <title>Complete sequence of Mobiluncus curtisii ATCC 43063.</title>
        <authorList>
            <person name="Muzny D."/>
            <person name="Qin X."/>
            <person name="Deng J."/>
            <person name="Jiang H."/>
            <person name="Liu Y."/>
            <person name="Qu J."/>
            <person name="Song X.-Z."/>
            <person name="Zhang L."/>
            <person name="Thornton R."/>
            <person name="Coyle M."/>
            <person name="Francisco L."/>
            <person name="Jackson L."/>
            <person name="Javaid M."/>
            <person name="Korchina V."/>
            <person name="Kovar C."/>
            <person name="Mata R."/>
            <person name="Mathew T."/>
            <person name="Ngo R."/>
            <person name="Nguyen L."/>
            <person name="Nguyen N."/>
            <person name="Okwuonu G."/>
            <person name="Ongeri F."/>
            <person name="Pham C."/>
            <person name="Simmons D."/>
            <person name="Wilczek-Boney K."/>
            <person name="Hale W."/>
            <person name="Jakkamsetti A."/>
            <person name="Pham P."/>
            <person name="Ruth R."/>
            <person name="San Lucas F."/>
            <person name="Warren J."/>
            <person name="Zhang J."/>
            <person name="Zhao Z."/>
            <person name="Zhou C."/>
            <person name="Zhu D."/>
            <person name="Lee S."/>
            <person name="Bess C."/>
            <person name="Blankenburg K."/>
            <person name="Forbes L."/>
            <person name="Fu Q."/>
            <person name="Gubbala S."/>
            <person name="Hirani K."/>
            <person name="Jayaseelan J.C."/>
            <person name="Lara F."/>
            <person name="Munidasa M."/>
            <person name="Palculict T."/>
            <person name="Patil S."/>
            <person name="Pu L.-L."/>
            <person name="Saada N."/>
            <person name="Tang L."/>
            <person name="Weissenberger G."/>
            <person name="Zhu Y."/>
            <person name="Hemphill L."/>
            <person name="Shang Y."/>
            <person name="Youmans B."/>
            <person name="Ayvaz T."/>
            <person name="Ross M."/>
            <person name="Santibanez J."/>
            <person name="Aqrawi P."/>
            <person name="Gross S."/>
            <person name="Joshi V."/>
            <person name="Fowler G."/>
            <person name="Nazareth L."/>
            <person name="Reid J."/>
            <person name="Worley K."/>
            <person name="Petrosino J."/>
            <person name="Highlander S."/>
            <person name="Gibbs R."/>
            <person name="Gibbs R."/>
        </authorList>
    </citation>
    <scope>NUCLEOTIDE SEQUENCE [LARGE SCALE GENOMIC DNA]</scope>
    <source>
        <strain evidence="10">ATCC 43553</strain>
    </source>
</reference>
<dbReference type="PANTHER" id="PTHR42718">
    <property type="entry name" value="MAJOR FACILITATOR SUPERFAMILY MULTIDRUG TRANSPORTER MFSC"/>
    <property type="match status" value="1"/>
</dbReference>
<comment type="subcellular location">
    <subcellularLocation>
        <location evidence="1">Membrane</location>
        <topology evidence="1">Multi-pass membrane protein</topology>
    </subcellularLocation>
</comment>
<dbReference type="Pfam" id="PF07690">
    <property type="entry name" value="MFS_1"/>
    <property type="match status" value="1"/>
</dbReference>
<feature type="transmembrane region" description="Helical" evidence="6">
    <location>
        <begin position="217"/>
        <end position="236"/>
    </location>
</feature>
<evidence type="ECO:0000256" key="3">
    <source>
        <dbReference type="ARBA" id="ARBA00022989"/>
    </source>
</evidence>
<evidence type="ECO:0000256" key="5">
    <source>
        <dbReference type="SAM" id="MobiDB-lite"/>
    </source>
</evidence>
<dbReference type="AlphaFoldDB" id="D4XJN8"/>
<evidence type="ECO:0000256" key="1">
    <source>
        <dbReference type="ARBA" id="ARBA00004141"/>
    </source>
</evidence>
<feature type="transmembrane region" description="Helical" evidence="6">
    <location>
        <begin position="89"/>
        <end position="108"/>
    </location>
</feature>
<dbReference type="CDD" id="cd17321">
    <property type="entry name" value="MFS_MMR_MDR_like"/>
    <property type="match status" value="1"/>
</dbReference>
<dbReference type="EMBL" id="ADMS01000128">
    <property type="protein sequence ID" value="EFF73066.1"/>
    <property type="molecule type" value="Genomic_DNA"/>
</dbReference>
<feature type="transmembrane region" description="Helical" evidence="6">
    <location>
        <begin position="177"/>
        <end position="197"/>
    </location>
</feature>
<dbReference type="PROSITE" id="PS50850">
    <property type="entry name" value="MFS"/>
    <property type="match status" value="1"/>
</dbReference>
<evidence type="ECO:0000313" key="9">
    <source>
        <dbReference type="EMBL" id="EFF73066.1"/>
    </source>
</evidence>
<proteinExistence type="predicted"/>
<keyword evidence="2 6" id="KW-0812">Transmembrane</keyword>
<dbReference type="PRINTS" id="PR01036">
    <property type="entry name" value="TCRTETB"/>
</dbReference>
<dbReference type="PATRIC" id="fig|742159.3.peg.1394"/>
<dbReference type="GO" id="GO:0016020">
    <property type="term" value="C:membrane"/>
    <property type="evidence" value="ECO:0007669"/>
    <property type="project" value="UniProtKB-SubCell"/>
</dbReference>
<accession>D4XJN8</accession>
<feature type="transmembrane region" description="Helical" evidence="6">
    <location>
        <begin position="147"/>
        <end position="171"/>
    </location>
</feature>
<feature type="region of interest" description="Disordered" evidence="5">
    <location>
        <begin position="384"/>
        <end position="405"/>
    </location>
</feature>
<name>D4XJN8_9BURK</name>
<keyword evidence="7" id="KW-0732">Signal</keyword>
<feature type="domain" description="Major facilitator superfamily (MFS) profile" evidence="8">
    <location>
        <begin position="23"/>
        <end position="476"/>
    </location>
</feature>
<feature type="transmembrane region" description="Helical" evidence="6">
    <location>
        <begin position="61"/>
        <end position="77"/>
    </location>
</feature>
<protein>
    <submittedName>
        <fullName evidence="9">Transporter, major facilitator family protein</fullName>
    </submittedName>
</protein>
<evidence type="ECO:0000256" key="2">
    <source>
        <dbReference type="ARBA" id="ARBA00022692"/>
    </source>
</evidence>
<feature type="transmembrane region" description="Helical" evidence="6">
    <location>
        <begin position="449"/>
        <end position="466"/>
    </location>
</feature>